<dbReference type="PROSITE" id="PS50056">
    <property type="entry name" value="TYR_PHOSPHATASE_2"/>
    <property type="match status" value="1"/>
</dbReference>
<evidence type="ECO:0000313" key="9">
    <source>
        <dbReference type="Proteomes" id="UP000604825"/>
    </source>
</evidence>
<evidence type="ECO:0000256" key="1">
    <source>
        <dbReference type="ARBA" id="ARBA00008601"/>
    </source>
</evidence>
<gene>
    <name evidence="8" type="ORF">NCGR_LOCUS41913</name>
</gene>
<dbReference type="SUPFAM" id="SSF52799">
    <property type="entry name" value="(Phosphotyrosine protein) phosphatases II"/>
    <property type="match status" value="1"/>
</dbReference>
<dbReference type="OrthoDB" id="2017893at2759"/>
<feature type="domain" description="Tyrosine specific protein phosphatases" evidence="7">
    <location>
        <begin position="142"/>
        <end position="200"/>
    </location>
</feature>
<name>A0A811QGW0_9POAL</name>
<dbReference type="SMART" id="SM00195">
    <property type="entry name" value="DSPc"/>
    <property type="match status" value="1"/>
</dbReference>
<dbReference type="GO" id="GO:0004725">
    <property type="term" value="F:protein tyrosine phosphatase activity"/>
    <property type="evidence" value="ECO:0007669"/>
    <property type="project" value="UniProtKB-EC"/>
</dbReference>
<feature type="region of interest" description="Disordered" evidence="5">
    <location>
        <begin position="15"/>
        <end position="39"/>
    </location>
</feature>
<dbReference type="PANTHER" id="PTHR45848:SF4">
    <property type="entry name" value="DUAL SPECIFICITY PROTEIN PHOSPHATASE 12"/>
    <property type="match status" value="1"/>
</dbReference>
<dbReference type="Pfam" id="PF00782">
    <property type="entry name" value="DSPc"/>
    <property type="match status" value="1"/>
</dbReference>
<evidence type="ECO:0000259" key="7">
    <source>
        <dbReference type="PROSITE" id="PS50056"/>
    </source>
</evidence>
<accession>A0A811QGW0</accession>
<dbReference type="FunFam" id="3.90.190.10:FF:000083">
    <property type="entry name" value="Dual specificity protein phosphatase 12-like"/>
    <property type="match status" value="1"/>
</dbReference>
<proteinExistence type="inferred from homology"/>
<dbReference type="Proteomes" id="UP000604825">
    <property type="component" value="Unassembled WGS sequence"/>
</dbReference>
<dbReference type="PROSITE" id="PS50054">
    <property type="entry name" value="TYR_PHOSPHATASE_DUAL"/>
    <property type="match status" value="1"/>
</dbReference>
<dbReference type="AlphaFoldDB" id="A0A811QGW0"/>
<evidence type="ECO:0000313" key="8">
    <source>
        <dbReference type="EMBL" id="CAD6258441.1"/>
    </source>
</evidence>
<dbReference type="PANTHER" id="PTHR45848">
    <property type="entry name" value="DUAL SPECIFICITY PROTEIN PHOSPHATASE 12 FAMILY MEMBER"/>
    <property type="match status" value="1"/>
</dbReference>
<dbReference type="Gene3D" id="3.90.190.10">
    <property type="entry name" value="Protein tyrosine phosphatase superfamily"/>
    <property type="match status" value="1"/>
</dbReference>
<protein>
    <recommendedName>
        <fullName evidence="2">protein-tyrosine-phosphatase</fullName>
        <ecNumber evidence="2">3.1.3.48</ecNumber>
    </recommendedName>
</protein>
<sequence>MGLTIWARRCSAGGWGSGQLDRGRRPAAGGATGWTRSGAAPACERDAVEVGVGQGNAHESSPTPDFTHVLSVVSSASISFITDCRPGLAIPTEEVHRVIAGEEGAPPTAAVPPGTLMRVVERAGHGLRVTRMAVPLRDTEEEDLLDRLEPCLDFIDEGRKVGNVLVHCFAGVSRSASIIVAYLMRSEQKSLEDALEALKEISESACPNDGFLYQLKLFEEMGFRVDTSSPLYKRFRLKLLVEDGALEGKLSCIHYGARLGYFNWAGIQCNCGSWVTPAFQIVKSKVDISTI</sequence>
<comment type="similarity">
    <text evidence="1">Belongs to the protein-tyrosine phosphatase family. Non-receptor class dual specificity subfamily.</text>
</comment>
<dbReference type="EMBL" id="CAJGYO010000010">
    <property type="protein sequence ID" value="CAD6258441.1"/>
    <property type="molecule type" value="Genomic_DNA"/>
</dbReference>
<evidence type="ECO:0000256" key="3">
    <source>
        <dbReference type="ARBA" id="ARBA00022801"/>
    </source>
</evidence>
<evidence type="ECO:0000256" key="4">
    <source>
        <dbReference type="ARBA" id="ARBA00022912"/>
    </source>
</evidence>
<feature type="domain" description="Tyrosine-protein phosphatase" evidence="6">
    <location>
        <begin position="49"/>
        <end position="224"/>
    </location>
</feature>
<evidence type="ECO:0000256" key="5">
    <source>
        <dbReference type="SAM" id="MobiDB-lite"/>
    </source>
</evidence>
<dbReference type="PROSITE" id="PS00383">
    <property type="entry name" value="TYR_PHOSPHATASE_1"/>
    <property type="match status" value="1"/>
</dbReference>
<dbReference type="GO" id="GO:0008138">
    <property type="term" value="F:protein tyrosine/serine/threonine phosphatase activity"/>
    <property type="evidence" value="ECO:0007669"/>
    <property type="project" value="TreeGrafter"/>
</dbReference>
<organism evidence="8 9">
    <name type="scientific">Miscanthus lutarioriparius</name>
    <dbReference type="NCBI Taxonomy" id="422564"/>
    <lineage>
        <taxon>Eukaryota</taxon>
        <taxon>Viridiplantae</taxon>
        <taxon>Streptophyta</taxon>
        <taxon>Embryophyta</taxon>
        <taxon>Tracheophyta</taxon>
        <taxon>Spermatophyta</taxon>
        <taxon>Magnoliopsida</taxon>
        <taxon>Liliopsida</taxon>
        <taxon>Poales</taxon>
        <taxon>Poaceae</taxon>
        <taxon>PACMAD clade</taxon>
        <taxon>Panicoideae</taxon>
        <taxon>Andropogonodae</taxon>
        <taxon>Andropogoneae</taxon>
        <taxon>Saccharinae</taxon>
        <taxon>Miscanthus</taxon>
    </lineage>
</organism>
<evidence type="ECO:0000259" key="6">
    <source>
        <dbReference type="PROSITE" id="PS50054"/>
    </source>
</evidence>
<reference evidence="8" key="1">
    <citation type="submission" date="2020-10" db="EMBL/GenBank/DDBJ databases">
        <authorList>
            <person name="Han B."/>
            <person name="Lu T."/>
            <person name="Zhao Q."/>
            <person name="Huang X."/>
            <person name="Zhao Y."/>
        </authorList>
    </citation>
    <scope>NUCLEOTIDE SEQUENCE</scope>
</reference>
<dbReference type="InterPro" id="IPR000340">
    <property type="entry name" value="Dual-sp_phosphatase_cat-dom"/>
</dbReference>
<evidence type="ECO:0000256" key="2">
    <source>
        <dbReference type="ARBA" id="ARBA00013064"/>
    </source>
</evidence>
<dbReference type="InterPro" id="IPR029021">
    <property type="entry name" value="Prot-tyrosine_phosphatase-like"/>
</dbReference>
<dbReference type="InterPro" id="IPR016130">
    <property type="entry name" value="Tyr_Pase_AS"/>
</dbReference>
<keyword evidence="3" id="KW-0378">Hydrolase</keyword>
<dbReference type="EC" id="3.1.3.48" evidence="2"/>
<comment type="caution">
    <text evidence="8">The sequence shown here is derived from an EMBL/GenBank/DDBJ whole genome shotgun (WGS) entry which is preliminary data.</text>
</comment>
<dbReference type="InterPro" id="IPR000387">
    <property type="entry name" value="Tyr_Pase_dom"/>
</dbReference>
<dbReference type="InterPro" id="IPR020422">
    <property type="entry name" value="TYR_PHOSPHATASE_DUAL_dom"/>
</dbReference>
<keyword evidence="4" id="KW-0904">Protein phosphatase</keyword>
<keyword evidence="9" id="KW-1185">Reference proteome</keyword>